<sequence length="614" mass="70448">MSTISIRGVNTLKNSATSGSCRPDDDIGYEQLTERLLKCLQRTGSENPPMRPEASMCSLLRCREFGHRMPPMTFQRGMQRALIINAIPPGESPDWLIILTNLGRLLVLNLRNGDLLAQFLLPVQEVKFNSMYPNEANKSFSVYGQVFPALRPPNTGREYVIAMFTVYPLTFNGMFKMPKEIFGEVVNVNVIGEMVIVFRKKPHEVVIYELRDLRNRVGGFFHIEMFTHTSYQPGEFAGGTEVLPFSIFVTEEPQICSRIEGNWSTLEYSGFPYHFLGTPSNCRCRFKLMDAAQKKSSAEIEMPPGFCDRPVENKCLVIEDTPMFFLADESGRILRFEDQMLVSYDFRAVDGKMKITQQWRTGIWAGEDFLNNSAQVISMMSRSGRRIVPSQNYVPDYRLVNNMMPFQTVKGVEYSPDLQMLFVAALCDLYAPVFDDPERPYDFVTRRNAFLDGSDLAILAYCIDAISGRILKVSLMRSSYLEFVASQFCSFQNIQFQLDALDAGLTFLQRGRQMSLVEVQRLQEIGVKEWERPEKTETKKATKGRNQTKERSSHTDSVRFRHVRGHQPTGRSRVLNDVQVPPGSLRRRRHRRRFGDDDDDYDDDEDWNLAHPTD</sequence>
<evidence type="ECO:0000313" key="2">
    <source>
        <dbReference type="EMBL" id="VDD90862.1"/>
    </source>
</evidence>
<keyword evidence="3" id="KW-1185">Reference proteome</keyword>
<accession>A0A0N4V6V3</accession>
<evidence type="ECO:0000313" key="3">
    <source>
        <dbReference type="Proteomes" id="UP000274131"/>
    </source>
</evidence>
<gene>
    <name evidence="2" type="ORF">EVEC_LOCUS5613</name>
</gene>
<dbReference type="PANTHER" id="PTHR14815:SF2">
    <property type="entry name" value="DDB1- AND CUL4-ASSOCIATED FACTOR 17"/>
    <property type="match status" value="1"/>
</dbReference>
<dbReference type="OrthoDB" id="9971789at2759"/>
<reference evidence="2 3" key="2">
    <citation type="submission" date="2018-10" db="EMBL/GenBank/DDBJ databases">
        <authorList>
            <consortium name="Pathogen Informatics"/>
        </authorList>
    </citation>
    <scope>NUCLEOTIDE SEQUENCE [LARGE SCALE GENOMIC DNA]</scope>
</reference>
<dbReference type="InterPro" id="IPR031620">
    <property type="entry name" value="DCAF17"/>
</dbReference>
<evidence type="ECO:0000313" key="4">
    <source>
        <dbReference type="WBParaSite" id="EVEC_0000600201-mRNA-1"/>
    </source>
</evidence>
<reference evidence="4" key="1">
    <citation type="submission" date="2017-02" db="UniProtKB">
        <authorList>
            <consortium name="WormBaseParasite"/>
        </authorList>
    </citation>
    <scope>IDENTIFICATION</scope>
</reference>
<name>A0A0N4V6V3_ENTVE</name>
<protein>
    <submittedName>
        <fullName evidence="2 4">Uncharacterized protein</fullName>
    </submittedName>
</protein>
<feature type="region of interest" description="Disordered" evidence="1">
    <location>
        <begin position="533"/>
        <end position="614"/>
    </location>
</feature>
<feature type="compositionally biased region" description="Acidic residues" evidence="1">
    <location>
        <begin position="596"/>
        <end position="607"/>
    </location>
</feature>
<dbReference type="PANTHER" id="PTHR14815">
    <property type="entry name" value="DDB1- AND CUL4-ASSOCIATED FACTOR 17"/>
    <property type="match status" value="1"/>
</dbReference>
<dbReference type="EMBL" id="UXUI01008217">
    <property type="protein sequence ID" value="VDD90862.1"/>
    <property type="molecule type" value="Genomic_DNA"/>
</dbReference>
<dbReference type="Pfam" id="PF15802">
    <property type="entry name" value="DCAF17"/>
    <property type="match status" value="1"/>
</dbReference>
<proteinExistence type="predicted"/>
<dbReference type="WBParaSite" id="EVEC_0000600201-mRNA-1">
    <property type="protein sequence ID" value="EVEC_0000600201-mRNA-1"/>
    <property type="gene ID" value="EVEC_0000600201"/>
</dbReference>
<dbReference type="GO" id="GO:0080008">
    <property type="term" value="C:Cul4-RING E3 ubiquitin ligase complex"/>
    <property type="evidence" value="ECO:0007669"/>
    <property type="project" value="TreeGrafter"/>
</dbReference>
<dbReference type="GO" id="GO:0016567">
    <property type="term" value="P:protein ubiquitination"/>
    <property type="evidence" value="ECO:0007669"/>
    <property type="project" value="InterPro"/>
</dbReference>
<dbReference type="AlphaFoldDB" id="A0A0N4V6V3"/>
<organism evidence="4">
    <name type="scientific">Enterobius vermicularis</name>
    <name type="common">Human pinworm</name>
    <dbReference type="NCBI Taxonomy" id="51028"/>
    <lineage>
        <taxon>Eukaryota</taxon>
        <taxon>Metazoa</taxon>
        <taxon>Ecdysozoa</taxon>
        <taxon>Nematoda</taxon>
        <taxon>Chromadorea</taxon>
        <taxon>Rhabditida</taxon>
        <taxon>Spirurina</taxon>
        <taxon>Oxyuridomorpha</taxon>
        <taxon>Oxyuroidea</taxon>
        <taxon>Oxyuridae</taxon>
        <taxon>Enterobius</taxon>
    </lineage>
</organism>
<feature type="compositionally biased region" description="Basic and acidic residues" evidence="1">
    <location>
        <begin position="547"/>
        <end position="559"/>
    </location>
</feature>
<dbReference type="STRING" id="51028.A0A0N4V6V3"/>
<dbReference type="Proteomes" id="UP000274131">
    <property type="component" value="Unassembled WGS sequence"/>
</dbReference>
<evidence type="ECO:0000256" key="1">
    <source>
        <dbReference type="SAM" id="MobiDB-lite"/>
    </source>
</evidence>